<dbReference type="Pfam" id="PF14903">
    <property type="entry name" value="WG_beta_rep"/>
    <property type="match status" value="4"/>
</dbReference>
<sequence length="630" mass="71628">MKNIKFFLFLVCSFYLCSSSNGQNNLLKIIENQRYGYIDTSGKKIIPAIYHNLGECKEGLIAARENGLFGYIDPAGKYQIEPRFEYATAFSQGLALVYDQGIPYFINKQGEKVISSIGEAMNSFECGVAHVFTSSGKVGLIDSKGSFVLDTLYDYIGSFDQGVAVVSIHKKDFVTRYDAKYGVIDSTGKFIVPFGFYAEIEGFNNGLAKVLGKRKDWQGLIDRKGKLILRISKGELDLYNIDQLERIQVLLDQKVKKDDLSSLYHGFVNKKGELVINNPANRWVTSFSKSRAFVHENDLWHLVDTNGTKVHPEAFDEVLDGIFVDGITWVKRKESSFWESIDQTGRTLFKSNFKAINRIPNSDLLMYNDPLLDEKTESLIDRFGLASANGAIITSAIYAHFDRNGYRNGALLVIEDERYMYITRDGKSIWQEPKHTQNCVLNIDYMLRGSFYAASERHPSDNGGFAKNDNFPQAIPAGLDFEQGLSISIRQNQSITEDCHSVIFISNLSDSNQYFNAQDGRLYMKLQAKDSAGQWRDIEYLPSSWCGNSYHTLILRSQTYWYFPMPNFEGSFSTVLRAELKVIDPTDMSSDKVKREYTIYSHEFQGAVNPAQFWRKLEYSPLGLMDPYVE</sequence>
<keyword evidence="3" id="KW-1185">Reference proteome</keyword>
<dbReference type="AlphaFoldDB" id="F4KRD9"/>
<dbReference type="PANTHER" id="PTHR37841">
    <property type="entry name" value="GLR2918 PROTEIN"/>
    <property type="match status" value="1"/>
</dbReference>
<dbReference type="eggNOG" id="COG5263">
    <property type="taxonomic scope" value="Bacteria"/>
</dbReference>
<reference key="2">
    <citation type="submission" date="2011-04" db="EMBL/GenBank/DDBJ databases">
        <title>Complete sequence of chromosome of Haliscomenobacter hydrossis DSM 1100.</title>
        <authorList>
            <consortium name="US DOE Joint Genome Institute (JGI-PGF)"/>
            <person name="Lucas S."/>
            <person name="Han J."/>
            <person name="Lapidus A."/>
            <person name="Bruce D."/>
            <person name="Goodwin L."/>
            <person name="Pitluck S."/>
            <person name="Peters L."/>
            <person name="Kyrpides N."/>
            <person name="Mavromatis K."/>
            <person name="Ivanova N."/>
            <person name="Ovchinnikova G."/>
            <person name="Pagani I."/>
            <person name="Daligault H."/>
            <person name="Detter J.C."/>
            <person name="Han C."/>
            <person name="Land M."/>
            <person name="Hauser L."/>
            <person name="Markowitz V."/>
            <person name="Cheng J.-F."/>
            <person name="Hugenholtz P."/>
            <person name="Woyke T."/>
            <person name="Wu D."/>
            <person name="Verbarg S."/>
            <person name="Frueling A."/>
            <person name="Brambilla E."/>
            <person name="Klenk H.-P."/>
            <person name="Eisen J.A."/>
        </authorList>
    </citation>
    <scope>NUCLEOTIDE SEQUENCE</scope>
    <source>
        <strain>DSM 1100</strain>
    </source>
</reference>
<accession>F4KRD9</accession>
<feature type="chain" id="PRO_5003315944" evidence="1">
    <location>
        <begin position="23"/>
        <end position="630"/>
    </location>
</feature>
<dbReference type="EMBL" id="CP002691">
    <property type="protein sequence ID" value="AEE47929.1"/>
    <property type="molecule type" value="Genomic_DNA"/>
</dbReference>
<evidence type="ECO:0000313" key="3">
    <source>
        <dbReference type="Proteomes" id="UP000008461"/>
    </source>
</evidence>
<feature type="signal peptide" evidence="1">
    <location>
        <begin position="1"/>
        <end position="22"/>
    </location>
</feature>
<organism evidence="2 3">
    <name type="scientific">Haliscomenobacter hydrossis (strain ATCC 27775 / DSM 1100 / LMG 10767 / O)</name>
    <dbReference type="NCBI Taxonomy" id="760192"/>
    <lineage>
        <taxon>Bacteria</taxon>
        <taxon>Pseudomonadati</taxon>
        <taxon>Bacteroidota</taxon>
        <taxon>Saprospiria</taxon>
        <taxon>Saprospirales</taxon>
        <taxon>Haliscomenobacteraceae</taxon>
        <taxon>Haliscomenobacter</taxon>
    </lineage>
</organism>
<dbReference type="OrthoDB" id="679755at2"/>
<protein>
    <submittedName>
        <fullName evidence="2">KWG Leptospira repeat protein</fullName>
    </submittedName>
</protein>
<gene>
    <name evidence="2" type="ordered locus">Halhy_0015</name>
</gene>
<dbReference type="STRING" id="760192.Halhy_0015"/>
<dbReference type="PANTHER" id="PTHR37841:SF1">
    <property type="entry name" value="DUF3298 DOMAIN-CONTAINING PROTEIN"/>
    <property type="match status" value="1"/>
</dbReference>
<evidence type="ECO:0000313" key="2">
    <source>
        <dbReference type="EMBL" id="AEE47929.1"/>
    </source>
</evidence>
<name>F4KRD9_HALH1</name>
<dbReference type="HOGENOM" id="CLU_433982_0_0_10"/>
<dbReference type="InterPro" id="IPR032774">
    <property type="entry name" value="WG_beta_rep"/>
</dbReference>
<keyword evidence="1" id="KW-0732">Signal</keyword>
<dbReference type="SUPFAM" id="SSF69360">
    <property type="entry name" value="Cell wall binding repeat"/>
    <property type="match status" value="1"/>
</dbReference>
<evidence type="ECO:0000256" key="1">
    <source>
        <dbReference type="SAM" id="SignalP"/>
    </source>
</evidence>
<reference evidence="2 3" key="1">
    <citation type="journal article" date="2011" name="Stand. Genomic Sci.">
        <title>Complete genome sequence of Haliscomenobacter hydrossis type strain (O).</title>
        <authorList>
            <consortium name="US DOE Joint Genome Institute (JGI-PGF)"/>
            <person name="Daligault H."/>
            <person name="Lapidus A."/>
            <person name="Zeytun A."/>
            <person name="Nolan M."/>
            <person name="Lucas S."/>
            <person name="Del Rio T.G."/>
            <person name="Tice H."/>
            <person name="Cheng J.F."/>
            <person name="Tapia R."/>
            <person name="Han C."/>
            <person name="Goodwin L."/>
            <person name="Pitluck S."/>
            <person name="Liolios K."/>
            <person name="Pagani I."/>
            <person name="Ivanova N."/>
            <person name="Huntemann M."/>
            <person name="Mavromatis K."/>
            <person name="Mikhailova N."/>
            <person name="Pati A."/>
            <person name="Chen A."/>
            <person name="Palaniappan K."/>
            <person name="Land M."/>
            <person name="Hauser L."/>
            <person name="Brambilla E.M."/>
            <person name="Rohde M."/>
            <person name="Verbarg S."/>
            <person name="Goker M."/>
            <person name="Bristow J."/>
            <person name="Eisen J.A."/>
            <person name="Markowitz V."/>
            <person name="Hugenholtz P."/>
            <person name="Kyrpides N.C."/>
            <person name="Klenk H.P."/>
            <person name="Woyke T."/>
        </authorList>
    </citation>
    <scope>NUCLEOTIDE SEQUENCE [LARGE SCALE GENOMIC DNA]</scope>
    <source>
        <strain evidence="3">ATCC 27775 / DSM 1100 / LMG 10767 / O</strain>
    </source>
</reference>
<dbReference type="Proteomes" id="UP000008461">
    <property type="component" value="Chromosome"/>
</dbReference>
<proteinExistence type="predicted"/>
<dbReference type="KEGG" id="hhy:Halhy_0015"/>
<dbReference type="RefSeq" id="WP_013762493.1">
    <property type="nucleotide sequence ID" value="NC_015510.1"/>
</dbReference>